<gene>
    <name evidence="5" type="ORF">Pcinc_021411</name>
</gene>
<feature type="domain" description="SCAN box" evidence="4">
    <location>
        <begin position="130"/>
        <end position="208"/>
    </location>
</feature>
<dbReference type="InterPro" id="IPR001878">
    <property type="entry name" value="Znf_CCHC"/>
</dbReference>
<dbReference type="InterPro" id="IPR038269">
    <property type="entry name" value="SCAN_sf"/>
</dbReference>
<feature type="domain" description="CCHC-type" evidence="3">
    <location>
        <begin position="253"/>
        <end position="266"/>
    </location>
</feature>
<dbReference type="Pfam" id="PF02023">
    <property type="entry name" value="SCAN"/>
    <property type="match status" value="1"/>
</dbReference>
<protein>
    <recommendedName>
        <fullName evidence="7">CCHC-type domain-containing protein</fullName>
    </recommendedName>
</protein>
<keyword evidence="2" id="KW-0175">Coiled coil</keyword>
<evidence type="ECO:0000256" key="1">
    <source>
        <dbReference type="PROSITE-ProRule" id="PRU00047"/>
    </source>
</evidence>
<evidence type="ECO:0000259" key="4">
    <source>
        <dbReference type="PROSITE" id="PS50804"/>
    </source>
</evidence>
<evidence type="ECO:0000259" key="3">
    <source>
        <dbReference type="PROSITE" id="PS50158"/>
    </source>
</evidence>
<keyword evidence="1" id="KW-0863">Zinc-finger</keyword>
<proteinExistence type="predicted"/>
<dbReference type="Gene3D" id="1.10.4020.10">
    <property type="entry name" value="DNA breaking-rejoining enzymes"/>
    <property type="match status" value="1"/>
</dbReference>
<dbReference type="PROSITE" id="PS50804">
    <property type="entry name" value="SCAN_BOX"/>
    <property type="match status" value="1"/>
</dbReference>
<keyword evidence="6" id="KW-1185">Reference proteome</keyword>
<comment type="caution">
    <text evidence="5">The sequence shown here is derived from an EMBL/GenBank/DDBJ whole genome shotgun (WGS) entry which is preliminary data.</text>
</comment>
<sequence length="333" mass="37964">MREQRNLEIEAEKVKQEVQLKRLQLEAQKTAAENRSFSDNAIETICKPAFPKLPVFNESQDSIDAYLLRFERLVTSAKWCKDVWAISLASLLKGKALETYQHLSPAEAKDYDEVKDVLLKCFQCTLEGYRLKFRNCKFLKNETASQFGNRLKNFVTRWISLAGCEETYEDLLDLMLTEQFISACDKSLVLFVKEHDVKTFEQVVKLADMYMEAHGSQIRGKVCESRKVHVKENHASLELESKENDARPGSRVCYVCGRSNHTAKDCFHRYGAKKKDRKPELAKAAVAAKEKLIVVEGSVEGKNVNVLRDQGCTNVIVRSSLVQSWSNVLQLGE</sequence>
<dbReference type="InterPro" id="IPR003309">
    <property type="entry name" value="SCAN_dom"/>
</dbReference>
<dbReference type="Proteomes" id="UP001286313">
    <property type="component" value="Unassembled WGS sequence"/>
</dbReference>
<keyword evidence="1" id="KW-0862">Zinc</keyword>
<evidence type="ECO:0000313" key="6">
    <source>
        <dbReference type="Proteomes" id="UP001286313"/>
    </source>
</evidence>
<accession>A0AAE1FHA2</accession>
<dbReference type="GO" id="GO:0008270">
    <property type="term" value="F:zinc ion binding"/>
    <property type="evidence" value="ECO:0007669"/>
    <property type="project" value="UniProtKB-KW"/>
</dbReference>
<dbReference type="EMBL" id="JAWQEG010002209">
    <property type="protein sequence ID" value="KAK3873589.1"/>
    <property type="molecule type" value="Genomic_DNA"/>
</dbReference>
<dbReference type="SUPFAM" id="SSF47353">
    <property type="entry name" value="Retrovirus capsid dimerization domain-like"/>
    <property type="match status" value="1"/>
</dbReference>
<evidence type="ECO:0008006" key="7">
    <source>
        <dbReference type="Google" id="ProtNLM"/>
    </source>
</evidence>
<reference evidence="5" key="1">
    <citation type="submission" date="2023-10" db="EMBL/GenBank/DDBJ databases">
        <title>Genome assemblies of two species of porcelain crab, Petrolisthes cinctipes and Petrolisthes manimaculis (Anomura: Porcellanidae).</title>
        <authorList>
            <person name="Angst P."/>
        </authorList>
    </citation>
    <scope>NUCLEOTIDE SEQUENCE</scope>
    <source>
        <strain evidence="5">PB745_01</strain>
        <tissue evidence="5">Gill</tissue>
    </source>
</reference>
<dbReference type="AlphaFoldDB" id="A0AAE1FHA2"/>
<dbReference type="PANTHER" id="PTHR46888:SF1">
    <property type="entry name" value="RIBONUCLEASE H"/>
    <property type="match status" value="1"/>
</dbReference>
<dbReference type="GO" id="GO:0003676">
    <property type="term" value="F:nucleic acid binding"/>
    <property type="evidence" value="ECO:0007669"/>
    <property type="project" value="InterPro"/>
</dbReference>
<evidence type="ECO:0000313" key="5">
    <source>
        <dbReference type="EMBL" id="KAK3873589.1"/>
    </source>
</evidence>
<dbReference type="PROSITE" id="PS50158">
    <property type="entry name" value="ZF_CCHC"/>
    <property type="match status" value="1"/>
</dbReference>
<name>A0AAE1FHA2_PETCI</name>
<feature type="coiled-coil region" evidence="2">
    <location>
        <begin position="4"/>
        <end position="40"/>
    </location>
</feature>
<dbReference type="PANTHER" id="PTHR46888">
    <property type="entry name" value="ZINC KNUCKLE DOMAINCONTAINING PROTEIN-RELATED"/>
    <property type="match status" value="1"/>
</dbReference>
<keyword evidence="1" id="KW-0479">Metal-binding</keyword>
<evidence type="ECO:0000256" key="2">
    <source>
        <dbReference type="SAM" id="Coils"/>
    </source>
</evidence>
<organism evidence="5 6">
    <name type="scientific">Petrolisthes cinctipes</name>
    <name type="common">Flat porcelain crab</name>
    <dbReference type="NCBI Taxonomy" id="88211"/>
    <lineage>
        <taxon>Eukaryota</taxon>
        <taxon>Metazoa</taxon>
        <taxon>Ecdysozoa</taxon>
        <taxon>Arthropoda</taxon>
        <taxon>Crustacea</taxon>
        <taxon>Multicrustacea</taxon>
        <taxon>Malacostraca</taxon>
        <taxon>Eumalacostraca</taxon>
        <taxon>Eucarida</taxon>
        <taxon>Decapoda</taxon>
        <taxon>Pleocyemata</taxon>
        <taxon>Anomura</taxon>
        <taxon>Galatheoidea</taxon>
        <taxon>Porcellanidae</taxon>
        <taxon>Petrolisthes</taxon>
    </lineage>
</organism>